<proteinExistence type="predicted"/>
<dbReference type="Gene3D" id="3.90.79.10">
    <property type="entry name" value="Nucleoside Triphosphate Pyrophosphohydrolase"/>
    <property type="match status" value="1"/>
</dbReference>
<evidence type="ECO:0000259" key="2">
    <source>
        <dbReference type="PROSITE" id="PS51462"/>
    </source>
</evidence>
<dbReference type="Pfam" id="PF00293">
    <property type="entry name" value="NUDIX"/>
    <property type="match status" value="1"/>
</dbReference>
<dbReference type="InterPro" id="IPR000086">
    <property type="entry name" value="NUDIX_hydrolase_dom"/>
</dbReference>
<feature type="domain" description="Nudix hydrolase" evidence="2">
    <location>
        <begin position="46"/>
        <end position="179"/>
    </location>
</feature>
<keyword evidence="4" id="KW-1185">Reference proteome</keyword>
<dbReference type="PANTHER" id="PTHR11839:SF1">
    <property type="entry name" value="ADP-SUGAR PYROPHOSPHATASE"/>
    <property type="match status" value="1"/>
</dbReference>
<dbReference type="GO" id="GO:0016787">
    <property type="term" value="F:hydrolase activity"/>
    <property type="evidence" value="ECO:0007669"/>
    <property type="project" value="UniProtKB-KW"/>
</dbReference>
<accession>A0A290Q546</accession>
<dbReference type="CDD" id="cd03424">
    <property type="entry name" value="NUDIX_ADPRase_Nudt5_UGPPase_Nudt14"/>
    <property type="match status" value="1"/>
</dbReference>
<evidence type="ECO:0000313" key="4">
    <source>
        <dbReference type="Proteomes" id="UP000217265"/>
    </source>
</evidence>
<protein>
    <submittedName>
        <fullName evidence="3">NUDIX hydrolase</fullName>
    </submittedName>
</protein>
<dbReference type="RefSeq" id="WP_096055246.1">
    <property type="nucleotide sequence ID" value="NZ_CP023344.1"/>
</dbReference>
<reference evidence="3 4" key="1">
    <citation type="submission" date="2017-09" db="EMBL/GenBank/DDBJ databases">
        <title>Complete genome sequence of Verrucomicrobial strain HZ-65, isolated from freshwater.</title>
        <authorList>
            <person name="Choi A."/>
        </authorList>
    </citation>
    <scope>NUCLEOTIDE SEQUENCE [LARGE SCALE GENOMIC DNA]</scope>
    <source>
        <strain evidence="3 4">HZ-65</strain>
    </source>
</reference>
<dbReference type="InterPro" id="IPR015797">
    <property type="entry name" value="NUDIX_hydrolase-like_dom_sf"/>
</dbReference>
<dbReference type="SUPFAM" id="SSF55811">
    <property type="entry name" value="Nudix"/>
    <property type="match status" value="1"/>
</dbReference>
<dbReference type="AlphaFoldDB" id="A0A290Q546"/>
<name>A0A290Q546_9BACT</name>
<gene>
    <name evidence="3" type="ORF">CMV30_06425</name>
</gene>
<dbReference type="InterPro" id="IPR020476">
    <property type="entry name" value="Nudix_hydrolase"/>
</dbReference>
<sequence>MADSPTPPHWEKLSESPIASTRIFDLGSIRYRHPVRKTERDFYVINSRDWVNVIALTTDHHLVLVNQFRYGINQLSWEVPGGVIDAGEDPIAAGLRELREETGFIGGNARLLASIHPNPAIINNRCHLVFVENCTRQSALDWDPDEELQIATMPVDEVFEKALTGLITHSLALNALFFFAPIWATLKKH</sequence>
<dbReference type="EMBL" id="CP023344">
    <property type="protein sequence ID" value="ATC63614.1"/>
    <property type="molecule type" value="Genomic_DNA"/>
</dbReference>
<dbReference type="PROSITE" id="PS51462">
    <property type="entry name" value="NUDIX"/>
    <property type="match status" value="1"/>
</dbReference>
<dbReference type="KEGG" id="vbh:CMV30_06425"/>
<dbReference type="PANTHER" id="PTHR11839">
    <property type="entry name" value="UDP/ADP-SUGAR PYROPHOSPHATASE"/>
    <property type="match status" value="1"/>
</dbReference>
<organism evidence="3 4">
    <name type="scientific">Nibricoccus aquaticus</name>
    <dbReference type="NCBI Taxonomy" id="2576891"/>
    <lineage>
        <taxon>Bacteria</taxon>
        <taxon>Pseudomonadati</taxon>
        <taxon>Verrucomicrobiota</taxon>
        <taxon>Opitutia</taxon>
        <taxon>Opitutales</taxon>
        <taxon>Opitutaceae</taxon>
        <taxon>Nibricoccus</taxon>
    </lineage>
</organism>
<dbReference type="GO" id="GO:0019693">
    <property type="term" value="P:ribose phosphate metabolic process"/>
    <property type="evidence" value="ECO:0007669"/>
    <property type="project" value="TreeGrafter"/>
</dbReference>
<dbReference type="PRINTS" id="PR00502">
    <property type="entry name" value="NUDIXFAMILY"/>
</dbReference>
<evidence type="ECO:0000313" key="3">
    <source>
        <dbReference type="EMBL" id="ATC63614.1"/>
    </source>
</evidence>
<dbReference type="GO" id="GO:0006753">
    <property type="term" value="P:nucleoside phosphate metabolic process"/>
    <property type="evidence" value="ECO:0007669"/>
    <property type="project" value="TreeGrafter"/>
</dbReference>
<dbReference type="Proteomes" id="UP000217265">
    <property type="component" value="Chromosome"/>
</dbReference>
<dbReference type="OrthoDB" id="9806150at2"/>
<evidence type="ECO:0000256" key="1">
    <source>
        <dbReference type="ARBA" id="ARBA00022801"/>
    </source>
</evidence>
<keyword evidence="1 3" id="KW-0378">Hydrolase</keyword>